<reference evidence="1 2" key="1">
    <citation type="submission" date="2021-03" db="EMBL/GenBank/DDBJ databases">
        <title>Sequencing the genomes of 1000 actinobacteria strains.</title>
        <authorList>
            <person name="Klenk H.-P."/>
        </authorList>
    </citation>
    <scope>NUCLEOTIDE SEQUENCE [LARGE SCALE GENOMIC DNA]</scope>
    <source>
        <strain evidence="1 2">DSM 12936</strain>
    </source>
</reference>
<comment type="caution">
    <text evidence="1">The sequence shown here is derived from an EMBL/GenBank/DDBJ whole genome shotgun (WGS) entry which is preliminary data.</text>
</comment>
<accession>A0ABS4ZEA3</accession>
<protein>
    <submittedName>
        <fullName evidence="1">Ribosomally synthesized peptide with SipW-like signal peptide</fullName>
    </submittedName>
</protein>
<keyword evidence="2" id="KW-1185">Reference proteome</keyword>
<evidence type="ECO:0000313" key="1">
    <source>
        <dbReference type="EMBL" id="MBP2418543.1"/>
    </source>
</evidence>
<name>A0ABS4ZEA3_9ACTN</name>
<dbReference type="EMBL" id="JAGIOB010000001">
    <property type="protein sequence ID" value="MBP2418543.1"/>
    <property type="molecule type" value="Genomic_DNA"/>
</dbReference>
<sequence length="187" mass="18256">MRADTPPRTRDRVRVLLAAGGVLGLGAVGTLAAWTDDSTATSGPFSTGSIDIRLGASGSSTGTDAFGFSTFTATSLKPGSTVDGTLKVYNAGTLPFTYTLSSATVAGSSATLGPALGLVVHEATCGTGATVSAAGSTVASASLASPRTLAAGASEALCFRATLPASAGTGLQSQTGSYTFTFSATNT</sequence>
<dbReference type="Proteomes" id="UP000758168">
    <property type="component" value="Unassembled WGS sequence"/>
</dbReference>
<proteinExistence type="predicted"/>
<dbReference type="RefSeq" id="WP_210058111.1">
    <property type="nucleotide sequence ID" value="NZ_BAAAMH010000024.1"/>
</dbReference>
<dbReference type="InterPro" id="IPR023833">
    <property type="entry name" value="Signal_pept_SipW-depend-type"/>
</dbReference>
<dbReference type="NCBIfam" id="TIGR04088">
    <property type="entry name" value="cognate_SipW"/>
    <property type="match status" value="1"/>
</dbReference>
<gene>
    <name evidence="1" type="ORF">JOF54_003465</name>
</gene>
<organism evidence="1 2">
    <name type="scientific">Microlunatus capsulatus</name>
    <dbReference type="NCBI Taxonomy" id="99117"/>
    <lineage>
        <taxon>Bacteria</taxon>
        <taxon>Bacillati</taxon>
        <taxon>Actinomycetota</taxon>
        <taxon>Actinomycetes</taxon>
        <taxon>Propionibacteriales</taxon>
        <taxon>Propionibacteriaceae</taxon>
        <taxon>Microlunatus</taxon>
    </lineage>
</organism>
<evidence type="ECO:0000313" key="2">
    <source>
        <dbReference type="Proteomes" id="UP000758168"/>
    </source>
</evidence>